<keyword evidence="5" id="KW-1185">Reference proteome</keyword>
<evidence type="ECO:0000256" key="2">
    <source>
        <dbReference type="ARBA" id="ARBA00023002"/>
    </source>
</evidence>
<keyword evidence="4" id="KW-0614">Plasmid</keyword>
<dbReference type="PANTHER" id="PTHR42804:SF1">
    <property type="entry name" value="ALDEHYDE DEHYDROGENASE-RELATED"/>
    <property type="match status" value="1"/>
</dbReference>
<dbReference type="GO" id="GO:0016491">
    <property type="term" value="F:oxidoreductase activity"/>
    <property type="evidence" value="ECO:0007669"/>
    <property type="project" value="UniProtKB-KW"/>
</dbReference>
<feature type="domain" description="Aldehyde dehydrogenase" evidence="3">
    <location>
        <begin position="17"/>
        <end position="124"/>
    </location>
</feature>
<proteinExistence type="inferred from homology"/>
<name>A0A1L3IA12_9RHOB</name>
<evidence type="ECO:0000313" key="4">
    <source>
        <dbReference type="EMBL" id="APG49039.1"/>
    </source>
</evidence>
<comment type="similarity">
    <text evidence="1">Belongs to the aldehyde dehydrogenase family.</text>
</comment>
<dbReference type="InterPro" id="IPR016162">
    <property type="entry name" value="Ald_DH_N"/>
</dbReference>
<gene>
    <name evidence="4" type="ORF">PhaeoP97_03689</name>
</gene>
<dbReference type="Proteomes" id="UP000183859">
    <property type="component" value="Plasmid pP97_a"/>
</dbReference>
<dbReference type="InterPro" id="IPR015590">
    <property type="entry name" value="Aldehyde_DH_dom"/>
</dbReference>
<dbReference type="AlphaFoldDB" id="A0A1L3IA12"/>
<dbReference type="Gene3D" id="3.40.605.10">
    <property type="entry name" value="Aldehyde Dehydrogenase, Chain A, domain 1"/>
    <property type="match status" value="1"/>
</dbReference>
<dbReference type="RefSeq" id="WP_237029033.1">
    <property type="nucleotide sequence ID" value="NZ_CP016365.1"/>
</dbReference>
<dbReference type="EC" id="1.2.-.-" evidence="4"/>
<sequence>MNSAPSDLTHSYIDGRWTPVTDTRRSPVINPATETSVAMLHHAGPADVEVAVAAAKRAHLAGALGSKADRIALLARARAGFRSRRDDLAQAILLEMGAPIELARNAQAETFLIQLDAILDALRWFAFAETLPSGDRLIRQPAY</sequence>
<evidence type="ECO:0000313" key="5">
    <source>
        <dbReference type="Proteomes" id="UP000183859"/>
    </source>
</evidence>
<protein>
    <submittedName>
        <fullName evidence="4">Aldehyde dehydrogenase</fullName>
        <ecNumber evidence="4">1.2.-.-</ecNumber>
    </submittedName>
</protein>
<evidence type="ECO:0000256" key="1">
    <source>
        <dbReference type="ARBA" id="ARBA00009986"/>
    </source>
</evidence>
<evidence type="ECO:0000259" key="3">
    <source>
        <dbReference type="Pfam" id="PF00171"/>
    </source>
</evidence>
<dbReference type="InterPro" id="IPR016161">
    <property type="entry name" value="Ald_DH/histidinol_DH"/>
</dbReference>
<dbReference type="SUPFAM" id="SSF53720">
    <property type="entry name" value="ALDH-like"/>
    <property type="match status" value="1"/>
</dbReference>
<dbReference type="PANTHER" id="PTHR42804">
    <property type="entry name" value="ALDEHYDE DEHYDROGENASE"/>
    <property type="match status" value="1"/>
</dbReference>
<keyword evidence="2 4" id="KW-0560">Oxidoreductase</keyword>
<reference evidence="5" key="1">
    <citation type="submission" date="2016-07" db="EMBL/GenBank/DDBJ databases">
        <title>Phaeobacter portensis sp. nov., a tropodithietic acid producing bacterium isolated from a German harbor.</title>
        <authorList>
            <person name="Freese H.M."/>
            <person name="Bunk B."/>
            <person name="Breider S."/>
            <person name="Brinkhoff T."/>
        </authorList>
    </citation>
    <scope>NUCLEOTIDE SEQUENCE [LARGE SCALE GENOMIC DNA]</scope>
    <source>
        <strain evidence="5">P97</strain>
        <plasmid evidence="5">pp97_a</plasmid>
    </source>
</reference>
<dbReference type="KEGG" id="php:PhaeoP97_03689"/>
<accession>A0A1L3IA12</accession>
<geneLocation type="plasmid" evidence="5">
    <name>pp97_a</name>
</geneLocation>
<dbReference type="Pfam" id="PF00171">
    <property type="entry name" value="Aldedh"/>
    <property type="match status" value="1"/>
</dbReference>
<organism evidence="4 5">
    <name type="scientific">Phaeobacter porticola</name>
    <dbReference type="NCBI Taxonomy" id="1844006"/>
    <lineage>
        <taxon>Bacteria</taxon>
        <taxon>Pseudomonadati</taxon>
        <taxon>Pseudomonadota</taxon>
        <taxon>Alphaproteobacteria</taxon>
        <taxon>Rhodobacterales</taxon>
        <taxon>Roseobacteraceae</taxon>
        <taxon>Phaeobacter</taxon>
    </lineage>
</organism>
<dbReference type="EMBL" id="CP016365">
    <property type="protein sequence ID" value="APG49039.1"/>
    <property type="molecule type" value="Genomic_DNA"/>
</dbReference>